<sequence length="70" mass="8098">MLNEGPDRINELPDEILLEITKGLSPGDLTAFSSTCYNLRRVTTEQREAQRRLQSAICRQLHSRLRAWQT</sequence>
<accession>X1BNJ5</accession>
<protein>
    <recommendedName>
        <fullName evidence="1">F-box domain-containing protein</fullName>
    </recommendedName>
</protein>
<dbReference type="EMBL" id="BART01015525">
    <property type="protein sequence ID" value="GAG85648.1"/>
    <property type="molecule type" value="Genomic_DNA"/>
</dbReference>
<dbReference type="CDD" id="cd09917">
    <property type="entry name" value="F-box_SF"/>
    <property type="match status" value="1"/>
</dbReference>
<dbReference type="AlphaFoldDB" id="X1BNJ5"/>
<feature type="non-terminal residue" evidence="2">
    <location>
        <position position="70"/>
    </location>
</feature>
<dbReference type="PROSITE" id="PS50181">
    <property type="entry name" value="FBOX"/>
    <property type="match status" value="1"/>
</dbReference>
<proteinExistence type="predicted"/>
<dbReference type="InterPro" id="IPR001810">
    <property type="entry name" value="F-box_dom"/>
</dbReference>
<feature type="domain" description="F-box" evidence="1">
    <location>
        <begin position="6"/>
        <end position="53"/>
    </location>
</feature>
<gene>
    <name evidence="2" type="ORF">S01H4_30131</name>
</gene>
<dbReference type="Gene3D" id="1.20.1280.50">
    <property type="match status" value="1"/>
</dbReference>
<reference evidence="2" key="1">
    <citation type="journal article" date="2014" name="Front. Microbiol.">
        <title>High frequency of phylogenetically diverse reductive dehalogenase-homologous genes in deep subseafloor sedimentary metagenomes.</title>
        <authorList>
            <person name="Kawai M."/>
            <person name="Futagami T."/>
            <person name="Toyoda A."/>
            <person name="Takaki Y."/>
            <person name="Nishi S."/>
            <person name="Hori S."/>
            <person name="Arai W."/>
            <person name="Tsubouchi T."/>
            <person name="Morono Y."/>
            <person name="Uchiyama I."/>
            <person name="Ito T."/>
            <person name="Fujiyama A."/>
            <person name="Inagaki F."/>
            <person name="Takami H."/>
        </authorList>
    </citation>
    <scope>NUCLEOTIDE SEQUENCE</scope>
    <source>
        <strain evidence="2">Expedition CK06-06</strain>
    </source>
</reference>
<dbReference type="InterPro" id="IPR036047">
    <property type="entry name" value="F-box-like_dom_sf"/>
</dbReference>
<evidence type="ECO:0000259" key="1">
    <source>
        <dbReference type="PROSITE" id="PS50181"/>
    </source>
</evidence>
<comment type="caution">
    <text evidence="2">The sequence shown here is derived from an EMBL/GenBank/DDBJ whole genome shotgun (WGS) entry which is preliminary data.</text>
</comment>
<name>X1BNJ5_9ZZZZ</name>
<organism evidence="2">
    <name type="scientific">marine sediment metagenome</name>
    <dbReference type="NCBI Taxonomy" id="412755"/>
    <lineage>
        <taxon>unclassified sequences</taxon>
        <taxon>metagenomes</taxon>
        <taxon>ecological metagenomes</taxon>
    </lineage>
</organism>
<dbReference type="SMART" id="SM00256">
    <property type="entry name" value="FBOX"/>
    <property type="match status" value="1"/>
</dbReference>
<dbReference type="SUPFAM" id="SSF81383">
    <property type="entry name" value="F-box domain"/>
    <property type="match status" value="1"/>
</dbReference>
<evidence type="ECO:0000313" key="2">
    <source>
        <dbReference type="EMBL" id="GAG85648.1"/>
    </source>
</evidence>
<dbReference type="Pfam" id="PF12937">
    <property type="entry name" value="F-box-like"/>
    <property type="match status" value="1"/>
</dbReference>